<feature type="compositionally biased region" description="Polar residues" evidence="4">
    <location>
        <begin position="760"/>
        <end position="778"/>
    </location>
</feature>
<dbReference type="InterPro" id="IPR000195">
    <property type="entry name" value="Rab-GAP-TBC_dom"/>
</dbReference>
<dbReference type="GeneID" id="4702148"/>
<evidence type="ECO:0000313" key="7">
    <source>
        <dbReference type="Proteomes" id="UP000006701"/>
    </source>
</evidence>
<dbReference type="FunFam" id="1.10.8.270:FF:000032">
    <property type="entry name" value="GTPase activating protein (Gyp7)"/>
    <property type="match status" value="1"/>
</dbReference>
<dbReference type="eggNOG" id="KOG2197">
    <property type="taxonomic scope" value="Eukaryota"/>
</dbReference>
<evidence type="ECO:0000256" key="3">
    <source>
        <dbReference type="ARBA" id="ARBA00082648"/>
    </source>
</evidence>
<dbReference type="GO" id="GO:0032889">
    <property type="term" value="P:regulation of vacuole fusion, non-autophagic"/>
    <property type="evidence" value="ECO:0007669"/>
    <property type="project" value="EnsemblFungi"/>
</dbReference>
<dbReference type="PANTHER" id="PTHR22957:SF502">
    <property type="entry name" value="SMALL G PROTEIN SIGNALING MODULATOR 2-RELATED"/>
    <property type="match status" value="1"/>
</dbReference>
<dbReference type="GO" id="GO:0005770">
    <property type="term" value="C:late endosome"/>
    <property type="evidence" value="ECO:0007669"/>
    <property type="project" value="EnsemblFungi"/>
</dbReference>
<dbReference type="PANTHER" id="PTHR22957">
    <property type="entry name" value="TBC1 DOMAIN FAMILY MEMBER GTPASE-ACTIVATING PROTEIN"/>
    <property type="match status" value="1"/>
</dbReference>
<feature type="region of interest" description="Disordered" evidence="4">
    <location>
        <begin position="745"/>
        <end position="804"/>
    </location>
</feature>
<evidence type="ECO:0000256" key="4">
    <source>
        <dbReference type="SAM" id="MobiDB-lite"/>
    </source>
</evidence>
<proteinExistence type="predicted"/>
<keyword evidence="1" id="KW-0343">GTPase activation</keyword>
<feature type="compositionally biased region" description="Low complexity" evidence="4">
    <location>
        <begin position="779"/>
        <end position="797"/>
    </location>
</feature>
<dbReference type="OrthoDB" id="10264062at2759"/>
<evidence type="ECO:0000256" key="1">
    <source>
        <dbReference type="ARBA" id="ARBA00022468"/>
    </source>
</evidence>
<dbReference type="Gene3D" id="1.10.472.80">
    <property type="entry name" value="Ypt/Rab-GAP domain of gyp1p, domain 3"/>
    <property type="match status" value="1"/>
</dbReference>
<sequence length="828" mass="94371">MAAAGSSSKFTPPPSPPSPTASYYDVSDADEDEYNTISSTSGRGVKLLFSKSKVYIHPTPSSKDNIPGFIALLQQKPAPSPNNNTGPINSSNNSAALSSYLLAWVPEASLGDAYSTYVKVDLSDDSSPPKQRYLVPALPTTTTYKDPIGLYAFAVPLSEIYSLLVRPPSLGWWFGSLVINTRAGDSFPALFFHDSECESTILQKKRRTRESFDPFDESGGLFWGGDEVLRWLRRYVEVQRSSVDNSVYLINPSEEDQLSFGMPLSSYDGTVAKGGQDPTVGPHSSAGNAQRDAGMDPFMKALKETRWKVLEQLSKITTFTRRTANDLADNSMIPPQVRRLMKTPEIQTLQDEFDSARLYLARWAMSIAEQSEREKSQRIWTARDVLDMENSSVGDFEILELETGTMAIHERRRTLTLKEWEGFFDSTTGRLHVTVEEVKERIFHGGLDPNDGVRKEAWLFLLGVYPWDSSRDERQALMNSKRDEYIRLKGAWWERMVEGTSTPEQYEWWKEQKNRIEKDVHRTDRTIPLFAGEDIPHPDPDSPFADTGTNVHLEQMKDMLLTYNEHNPDLGYVQGMSDLLAPIYAVMQDDAVAFWAFVGFMDRMERNFLRDQSGMRAQLLTLDHLLQLMDPQLYLHLQSADSTNFFFFFRMLLVWYKREFEWADILRLWETLWTDYLSSNFHLFVALAILEKHRDVIMEHLKHFDEVLKYINELSNTMDLVPLLTRAESLFHRFERTVQAIDKKNNFPRPAAHQRKHTQDSASSTKGKSPQRPQSVGYSTGTSASVSASASTPSADTAESKVISPELRELLSKEILWKRQPQRKSESQ</sequence>
<dbReference type="SMART" id="SM00164">
    <property type="entry name" value="TBC"/>
    <property type="match status" value="1"/>
</dbReference>
<dbReference type="HOGENOM" id="CLU_004457_0_0_1"/>
<dbReference type="InterPro" id="IPR035969">
    <property type="entry name" value="Rab-GAP_TBC_sf"/>
</dbReference>
<dbReference type="GO" id="GO:0005096">
    <property type="term" value="F:GTPase activator activity"/>
    <property type="evidence" value="ECO:0007669"/>
    <property type="project" value="UniProtKB-KW"/>
</dbReference>
<dbReference type="SUPFAM" id="SSF47923">
    <property type="entry name" value="Ypt/Rab-GAP domain of gyp1p"/>
    <property type="match status" value="2"/>
</dbReference>
<dbReference type="GO" id="GO:0016192">
    <property type="term" value="P:vesicle-mediated transport"/>
    <property type="evidence" value="ECO:0007669"/>
    <property type="project" value="EnsemblFungi"/>
</dbReference>
<feature type="region of interest" description="Disordered" evidence="4">
    <location>
        <begin position="1"/>
        <end position="27"/>
    </location>
</feature>
<dbReference type="KEGG" id="act:ACLA_096670"/>
<dbReference type="RefSeq" id="XP_001270160.1">
    <property type="nucleotide sequence ID" value="XM_001270159.1"/>
</dbReference>
<dbReference type="FunFam" id="1.10.472.80:FF:000005">
    <property type="entry name" value="TBC1 domain family member 15"/>
    <property type="match status" value="1"/>
</dbReference>
<dbReference type="Gene3D" id="1.10.8.270">
    <property type="entry name" value="putative rabgap domain of human tbc1 domain family member 14 like domains"/>
    <property type="match status" value="1"/>
</dbReference>
<dbReference type="AlphaFoldDB" id="A1CME7"/>
<feature type="compositionally biased region" description="Low complexity" evidence="4">
    <location>
        <begin position="1"/>
        <end position="10"/>
    </location>
</feature>
<name>A1CME7_ASPCL</name>
<dbReference type="VEuPathDB" id="FungiDB:ACLA_096670"/>
<accession>A1CME7</accession>
<feature type="domain" description="Rab-GAP TBC" evidence="5">
    <location>
        <begin position="448"/>
        <end position="676"/>
    </location>
</feature>
<evidence type="ECO:0000256" key="2">
    <source>
        <dbReference type="ARBA" id="ARBA00072091"/>
    </source>
</evidence>
<gene>
    <name evidence="6" type="ORF">ACLA_096670</name>
</gene>
<dbReference type="PROSITE" id="PS50086">
    <property type="entry name" value="TBC_RABGAP"/>
    <property type="match status" value="1"/>
</dbReference>
<protein>
    <recommendedName>
        <fullName evidence="2">GTPase-activating protein GYP7</fullName>
    </recommendedName>
    <alternativeName>
        <fullName evidence="3">GAP for YPT7</fullName>
    </alternativeName>
</protein>
<dbReference type="EMBL" id="DS027058">
    <property type="protein sequence ID" value="EAW08734.1"/>
    <property type="molecule type" value="Genomic_DNA"/>
</dbReference>
<dbReference type="STRING" id="344612.A1CME7"/>
<reference evidence="6 7" key="1">
    <citation type="journal article" date="2008" name="PLoS Genet.">
        <title>Genomic islands in the pathogenic filamentous fungus Aspergillus fumigatus.</title>
        <authorList>
            <person name="Fedorova N.D."/>
            <person name="Khaldi N."/>
            <person name="Joardar V.S."/>
            <person name="Maiti R."/>
            <person name="Amedeo P."/>
            <person name="Anderson M.J."/>
            <person name="Crabtree J."/>
            <person name="Silva J.C."/>
            <person name="Badger J.H."/>
            <person name="Albarraq A."/>
            <person name="Angiuoli S."/>
            <person name="Bussey H."/>
            <person name="Bowyer P."/>
            <person name="Cotty P.J."/>
            <person name="Dyer P.S."/>
            <person name="Egan A."/>
            <person name="Galens K."/>
            <person name="Fraser-Liggett C.M."/>
            <person name="Haas B.J."/>
            <person name="Inman J.M."/>
            <person name="Kent R."/>
            <person name="Lemieux S."/>
            <person name="Malavazi I."/>
            <person name="Orvis J."/>
            <person name="Roemer T."/>
            <person name="Ronning C.M."/>
            <person name="Sundaram J.P."/>
            <person name="Sutton G."/>
            <person name="Turner G."/>
            <person name="Venter J.C."/>
            <person name="White O.R."/>
            <person name="Whitty B.R."/>
            <person name="Youngman P."/>
            <person name="Wolfe K.H."/>
            <person name="Goldman G.H."/>
            <person name="Wortman J.R."/>
            <person name="Jiang B."/>
            <person name="Denning D.W."/>
            <person name="Nierman W.C."/>
        </authorList>
    </citation>
    <scope>NUCLEOTIDE SEQUENCE [LARGE SCALE GENOMIC DNA]</scope>
    <source>
        <strain evidence="7">ATCC 1007 / CBS 513.65 / DSM 816 / NCTC 3887 / NRRL 1</strain>
    </source>
</reference>
<evidence type="ECO:0000313" key="6">
    <source>
        <dbReference type="EMBL" id="EAW08734.1"/>
    </source>
</evidence>
<organism evidence="6 7">
    <name type="scientific">Aspergillus clavatus (strain ATCC 1007 / CBS 513.65 / DSM 816 / NCTC 3887 / NRRL 1 / QM 1276 / 107)</name>
    <dbReference type="NCBI Taxonomy" id="344612"/>
    <lineage>
        <taxon>Eukaryota</taxon>
        <taxon>Fungi</taxon>
        <taxon>Dikarya</taxon>
        <taxon>Ascomycota</taxon>
        <taxon>Pezizomycotina</taxon>
        <taxon>Eurotiomycetes</taxon>
        <taxon>Eurotiomycetidae</taxon>
        <taxon>Eurotiales</taxon>
        <taxon>Aspergillaceae</taxon>
        <taxon>Aspergillus</taxon>
        <taxon>Aspergillus subgen. Fumigati</taxon>
    </lineage>
</organism>
<dbReference type="OMA" id="WWREQRG"/>
<dbReference type="Proteomes" id="UP000006701">
    <property type="component" value="Unassembled WGS sequence"/>
</dbReference>
<dbReference type="Pfam" id="PF00566">
    <property type="entry name" value="RabGAP-TBC"/>
    <property type="match status" value="1"/>
</dbReference>
<keyword evidence="7" id="KW-1185">Reference proteome</keyword>
<evidence type="ECO:0000259" key="5">
    <source>
        <dbReference type="PROSITE" id="PS50086"/>
    </source>
</evidence>